<feature type="transmembrane region" description="Helical" evidence="2">
    <location>
        <begin position="98"/>
        <end position="123"/>
    </location>
</feature>
<comment type="caution">
    <text evidence="3">The sequence shown here is derived from an EMBL/GenBank/DDBJ whole genome shotgun (WGS) entry which is preliminary data.</text>
</comment>
<feature type="transmembrane region" description="Helical" evidence="2">
    <location>
        <begin position="40"/>
        <end position="58"/>
    </location>
</feature>
<feature type="compositionally biased region" description="Basic and acidic residues" evidence="1">
    <location>
        <begin position="355"/>
        <end position="364"/>
    </location>
</feature>
<gene>
    <name evidence="3" type="ORF">IQ249_09365</name>
</gene>
<dbReference type="AlphaFoldDB" id="A0A8J7ISE2"/>
<proteinExistence type="predicted"/>
<dbReference type="PANTHER" id="PTHR20992">
    <property type="entry name" value="AT15442P-RELATED"/>
    <property type="match status" value="1"/>
</dbReference>
<keyword evidence="4" id="KW-1185">Reference proteome</keyword>
<feature type="region of interest" description="Disordered" evidence="1">
    <location>
        <begin position="338"/>
        <end position="364"/>
    </location>
</feature>
<evidence type="ECO:0000313" key="4">
    <source>
        <dbReference type="Proteomes" id="UP000654482"/>
    </source>
</evidence>
<dbReference type="InterPro" id="IPR005240">
    <property type="entry name" value="DUF389"/>
</dbReference>
<evidence type="ECO:0000313" key="3">
    <source>
        <dbReference type="EMBL" id="MBE9116102.1"/>
    </source>
</evidence>
<sequence>MRQLIPPQFSSLRQVFPVPPSDADSERLDREFEIDGSWNTNYIVLLVSSCAIATFGLISNSTAVIIGAMLVAPLMLPLRALAFAALEGNLRLFRKAAIAIVAGTAISILLSGLIGAIANIPTFGSEITSRTQPNLVDLGIAVAAGGISGFAKIRKGISDALAGTAISVALMPPLCVVGLAFSQKVWSFSQGAFLLYLTNLLGITVACMTVFTWFGYTKANRSFGLALAFTGVLFLPLGANFLQLLQQARLQAAIEKTLRNKTVTISQEGVELVDKRVNWSAKPVPIIYLLIDLDATDSDDAPEITPRQVGLVQELIVQEMGRPLKLIFVIDEVRQISADDETKTQSPQPVPGEPLKLKLEKPPK</sequence>
<name>A0A8J7ISE2_9CYAN</name>
<keyword evidence="2" id="KW-1133">Transmembrane helix</keyword>
<evidence type="ECO:0000256" key="1">
    <source>
        <dbReference type="SAM" id="MobiDB-lite"/>
    </source>
</evidence>
<evidence type="ECO:0000256" key="2">
    <source>
        <dbReference type="SAM" id="Phobius"/>
    </source>
</evidence>
<dbReference type="EMBL" id="JADEWZ010000011">
    <property type="protein sequence ID" value="MBE9116102.1"/>
    <property type="molecule type" value="Genomic_DNA"/>
</dbReference>
<protein>
    <submittedName>
        <fullName evidence="3">DUF389 domain-containing protein</fullName>
    </submittedName>
</protein>
<reference evidence="3" key="1">
    <citation type="submission" date="2020-10" db="EMBL/GenBank/DDBJ databases">
        <authorList>
            <person name="Castelo-Branco R."/>
            <person name="Eusebio N."/>
            <person name="Adriana R."/>
            <person name="Vieira A."/>
            <person name="Brugerolle De Fraissinette N."/>
            <person name="Rezende De Castro R."/>
            <person name="Schneider M.P."/>
            <person name="Vasconcelos V."/>
            <person name="Leao P.N."/>
        </authorList>
    </citation>
    <scope>NUCLEOTIDE SEQUENCE</scope>
    <source>
        <strain evidence="3">LEGE 07157</strain>
    </source>
</reference>
<dbReference type="Pfam" id="PF04087">
    <property type="entry name" value="DUF389"/>
    <property type="match status" value="1"/>
</dbReference>
<feature type="transmembrane region" description="Helical" evidence="2">
    <location>
        <begin position="223"/>
        <end position="242"/>
    </location>
</feature>
<dbReference type="PANTHER" id="PTHR20992:SF9">
    <property type="entry name" value="AT15442P-RELATED"/>
    <property type="match status" value="1"/>
</dbReference>
<dbReference type="RefSeq" id="WP_194029193.1">
    <property type="nucleotide sequence ID" value="NZ_JADEWZ010000011.1"/>
</dbReference>
<feature type="transmembrane region" description="Helical" evidence="2">
    <location>
        <begin position="193"/>
        <end position="216"/>
    </location>
</feature>
<feature type="transmembrane region" description="Helical" evidence="2">
    <location>
        <begin position="160"/>
        <end position="181"/>
    </location>
</feature>
<feature type="transmembrane region" description="Helical" evidence="2">
    <location>
        <begin position="64"/>
        <end position="86"/>
    </location>
</feature>
<organism evidence="3 4">
    <name type="scientific">Lusitaniella coriacea LEGE 07157</name>
    <dbReference type="NCBI Taxonomy" id="945747"/>
    <lineage>
        <taxon>Bacteria</taxon>
        <taxon>Bacillati</taxon>
        <taxon>Cyanobacteriota</taxon>
        <taxon>Cyanophyceae</taxon>
        <taxon>Spirulinales</taxon>
        <taxon>Lusitaniellaceae</taxon>
        <taxon>Lusitaniella</taxon>
    </lineage>
</organism>
<dbReference type="Proteomes" id="UP000654482">
    <property type="component" value="Unassembled WGS sequence"/>
</dbReference>
<keyword evidence="2" id="KW-0812">Transmembrane</keyword>
<feature type="transmembrane region" description="Helical" evidence="2">
    <location>
        <begin position="135"/>
        <end position="153"/>
    </location>
</feature>
<accession>A0A8J7ISE2</accession>
<keyword evidence="2" id="KW-0472">Membrane</keyword>